<dbReference type="SUPFAM" id="SSF54909">
    <property type="entry name" value="Dimeric alpha+beta barrel"/>
    <property type="match status" value="1"/>
</dbReference>
<dbReference type="PROSITE" id="PS00519">
    <property type="entry name" value="HTH_ASNC_1"/>
    <property type="match status" value="1"/>
</dbReference>
<dbReference type="InterPro" id="IPR019888">
    <property type="entry name" value="Tscrpt_reg_AsnC-like"/>
</dbReference>
<dbReference type="PANTHER" id="PTHR30154:SF51">
    <property type="entry name" value="ASNC-FAMILY TRANSCRIPTIONAL REGULATORY PROTEIN"/>
    <property type="match status" value="1"/>
</dbReference>
<dbReference type="AlphaFoldDB" id="A0A0J6EVR0"/>
<dbReference type="InterPro" id="IPR019885">
    <property type="entry name" value="Tscrpt_reg_HTH_AsnC-type_CS"/>
</dbReference>
<evidence type="ECO:0000256" key="1">
    <source>
        <dbReference type="ARBA" id="ARBA00023015"/>
    </source>
</evidence>
<dbReference type="Pfam" id="PF13404">
    <property type="entry name" value="HTH_AsnC-type"/>
    <property type="match status" value="1"/>
</dbReference>
<dbReference type="GO" id="GO:0043200">
    <property type="term" value="P:response to amino acid"/>
    <property type="evidence" value="ECO:0007669"/>
    <property type="project" value="TreeGrafter"/>
</dbReference>
<evidence type="ECO:0000313" key="7">
    <source>
        <dbReference type="Proteomes" id="UP000053096"/>
    </source>
</evidence>
<dbReference type="OrthoDB" id="5476at2"/>
<sequence>MEKAFQSDKPILDAVDRRLIASLNRQARSPVAELARQVGMSAPSVTERLRRLEEQGVITGYRVELDPAALGYGLTAIVRIRPLPGQLRKVEALIVAIEAFIECDKVTGDDCFVARLVLRSIAELDGILERITAYAETNTAIVKTSPIKRRLPPLAA</sequence>
<dbReference type="EMBL" id="CYTV01000015">
    <property type="protein sequence ID" value="CUJ11149.1"/>
    <property type="molecule type" value="Genomic_DNA"/>
</dbReference>
<dbReference type="PANTHER" id="PTHR30154">
    <property type="entry name" value="LEUCINE-RESPONSIVE REGULATORY PROTEIN"/>
    <property type="match status" value="1"/>
</dbReference>
<organism evidence="6 7">
    <name type="scientific">Bordetella pseudohinzii</name>
    <dbReference type="NCBI Taxonomy" id="1331258"/>
    <lineage>
        <taxon>Bacteria</taxon>
        <taxon>Pseudomonadati</taxon>
        <taxon>Pseudomonadota</taxon>
        <taxon>Betaproteobacteria</taxon>
        <taxon>Burkholderiales</taxon>
        <taxon>Alcaligenaceae</taxon>
        <taxon>Bordetella</taxon>
    </lineage>
</organism>
<feature type="domain" description="HTH asnC-type" evidence="4">
    <location>
        <begin position="12"/>
        <end position="73"/>
    </location>
</feature>
<accession>A0A0M7HPK4</accession>
<dbReference type="Proteomes" id="UP000092950">
    <property type="component" value="Chromosome"/>
</dbReference>
<dbReference type="InterPro" id="IPR036390">
    <property type="entry name" value="WH_DNA-bd_sf"/>
</dbReference>
<evidence type="ECO:0000259" key="4">
    <source>
        <dbReference type="PROSITE" id="PS50956"/>
    </source>
</evidence>
<keyword evidence="1" id="KW-0805">Transcription regulation</keyword>
<dbReference type="InterPro" id="IPR019887">
    <property type="entry name" value="Tscrpt_reg_AsnC/Lrp_C"/>
</dbReference>
<evidence type="ECO:0000256" key="2">
    <source>
        <dbReference type="ARBA" id="ARBA00023125"/>
    </source>
</evidence>
<evidence type="ECO:0000313" key="8">
    <source>
        <dbReference type="Proteomes" id="UP000092950"/>
    </source>
</evidence>
<dbReference type="GO" id="GO:0043565">
    <property type="term" value="F:sequence-specific DNA binding"/>
    <property type="evidence" value="ECO:0007669"/>
    <property type="project" value="InterPro"/>
</dbReference>
<keyword evidence="2" id="KW-0238">DNA-binding</keyword>
<protein>
    <submittedName>
        <fullName evidence="5">AsnC family transcriptional regulator</fullName>
    </submittedName>
    <submittedName>
        <fullName evidence="6">Regulatory protein AsnC</fullName>
    </submittedName>
</protein>
<dbReference type="KEGG" id="bpdz:BBN53_09280"/>
<dbReference type="InterPro" id="IPR011991">
    <property type="entry name" value="ArsR-like_HTH"/>
</dbReference>
<dbReference type="PROSITE" id="PS50956">
    <property type="entry name" value="HTH_ASNC_2"/>
    <property type="match status" value="1"/>
</dbReference>
<dbReference type="RefSeq" id="WP_043208073.1">
    <property type="nucleotide sequence ID" value="NZ_CAJGUP010000045.1"/>
</dbReference>
<keyword evidence="3" id="KW-0804">Transcription</keyword>
<reference evidence="5 8" key="2">
    <citation type="submission" date="2016-07" db="EMBL/GenBank/DDBJ databases">
        <title>Complete genome sequences of Bordetella pseudohinzii.</title>
        <authorList>
            <person name="Spilker T."/>
            <person name="Darrah R."/>
            <person name="LiPuma J.J."/>
        </authorList>
    </citation>
    <scope>NUCLEOTIDE SEQUENCE [LARGE SCALE GENOMIC DNA]</scope>
    <source>
        <strain evidence="5 8">HI4681</strain>
    </source>
</reference>
<evidence type="ECO:0000313" key="5">
    <source>
        <dbReference type="EMBL" id="ANY16074.1"/>
    </source>
</evidence>
<dbReference type="SMART" id="SM00344">
    <property type="entry name" value="HTH_ASNC"/>
    <property type="match status" value="1"/>
</dbReference>
<keyword evidence="8" id="KW-1185">Reference proteome</keyword>
<dbReference type="CDD" id="cd00090">
    <property type="entry name" value="HTH_ARSR"/>
    <property type="match status" value="1"/>
</dbReference>
<evidence type="ECO:0000256" key="3">
    <source>
        <dbReference type="ARBA" id="ARBA00023163"/>
    </source>
</evidence>
<reference evidence="6 7" key="1">
    <citation type="submission" date="2015-09" db="EMBL/GenBank/DDBJ databases">
        <authorList>
            <person name="Jackson K.R."/>
            <person name="Lunt B.L."/>
            <person name="Fisher J.N.B."/>
            <person name="Gardner A.V."/>
            <person name="Bailey M.E."/>
            <person name="Deus L.M."/>
            <person name="Earl A.S."/>
            <person name="Gibby P.D."/>
            <person name="Hartmann K.A."/>
            <person name="Liu J.E."/>
            <person name="Manci A.M."/>
            <person name="Nielsen D.A."/>
            <person name="Solomon M.B."/>
            <person name="Breakwell D.P."/>
            <person name="Burnett S.H."/>
            <person name="Grose J.H."/>
        </authorList>
    </citation>
    <scope>NUCLEOTIDE SEQUENCE [LARGE SCALE GENOMIC DNA]</scope>
    <source>
        <strain evidence="6 7">2789STDY5608636</strain>
    </source>
</reference>
<proteinExistence type="predicted"/>
<dbReference type="InterPro" id="IPR000485">
    <property type="entry name" value="AsnC-type_HTH_dom"/>
</dbReference>
<dbReference type="GO" id="GO:0006355">
    <property type="term" value="P:regulation of DNA-templated transcription"/>
    <property type="evidence" value="ECO:0007669"/>
    <property type="project" value="UniProtKB-ARBA"/>
</dbReference>
<dbReference type="InterPro" id="IPR036388">
    <property type="entry name" value="WH-like_DNA-bd_sf"/>
</dbReference>
<dbReference type="Proteomes" id="UP000053096">
    <property type="component" value="Unassembled WGS sequence"/>
</dbReference>
<dbReference type="EMBL" id="CP016440">
    <property type="protein sequence ID" value="ANY16074.1"/>
    <property type="molecule type" value="Genomic_DNA"/>
</dbReference>
<dbReference type="PRINTS" id="PR00033">
    <property type="entry name" value="HTHASNC"/>
</dbReference>
<dbReference type="Gene3D" id="1.10.10.10">
    <property type="entry name" value="Winged helix-like DNA-binding domain superfamily/Winged helix DNA-binding domain"/>
    <property type="match status" value="1"/>
</dbReference>
<dbReference type="Pfam" id="PF01037">
    <property type="entry name" value="AsnC_trans_reg"/>
    <property type="match status" value="1"/>
</dbReference>
<accession>A0A0J6EVR0</accession>
<evidence type="ECO:0000313" key="6">
    <source>
        <dbReference type="EMBL" id="CUJ11149.1"/>
    </source>
</evidence>
<dbReference type="SUPFAM" id="SSF46785">
    <property type="entry name" value="Winged helix' DNA-binding domain"/>
    <property type="match status" value="1"/>
</dbReference>
<dbReference type="InterPro" id="IPR011008">
    <property type="entry name" value="Dimeric_a/b-barrel"/>
</dbReference>
<gene>
    <name evidence="6" type="primary">asnC</name>
    <name evidence="5" type="ORF">BBN53_09280</name>
    <name evidence="6" type="ORF">ERS370011_03815</name>
</gene>
<dbReference type="GO" id="GO:0005829">
    <property type="term" value="C:cytosol"/>
    <property type="evidence" value="ECO:0007669"/>
    <property type="project" value="TreeGrafter"/>
</dbReference>
<name>A0A0J6EVR0_9BORD</name>
<dbReference type="Gene3D" id="3.30.70.920">
    <property type="match status" value="1"/>
</dbReference>